<protein>
    <submittedName>
        <fullName evidence="1">Uncharacterized protein</fullName>
    </submittedName>
</protein>
<dbReference type="EMBL" id="QJSW01000003">
    <property type="protein sequence ID" value="PYE50707.1"/>
    <property type="molecule type" value="Genomic_DNA"/>
</dbReference>
<organism evidence="1 2">
    <name type="scientific">Paenibacillus barcinonensis</name>
    <dbReference type="NCBI Taxonomy" id="198119"/>
    <lineage>
        <taxon>Bacteria</taxon>
        <taxon>Bacillati</taxon>
        <taxon>Bacillota</taxon>
        <taxon>Bacilli</taxon>
        <taxon>Bacillales</taxon>
        <taxon>Paenibacillaceae</taxon>
        <taxon>Paenibacillus</taxon>
    </lineage>
</organism>
<evidence type="ECO:0000313" key="1">
    <source>
        <dbReference type="EMBL" id="PYE50707.1"/>
    </source>
</evidence>
<comment type="caution">
    <text evidence="1">The sequence shown here is derived from an EMBL/GenBank/DDBJ whole genome shotgun (WGS) entry which is preliminary data.</text>
</comment>
<reference evidence="1 2" key="1">
    <citation type="submission" date="2018-06" db="EMBL/GenBank/DDBJ databases">
        <title>Genomic Encyclopedia of Type Strains, Phase III (KMG-III): the genomes of soil and plant-associated and newly described type strains.</title>
        <authorList>
            <person name="Whitman W."/>
        </authorList>
    </citation>
    <scope>NUCLEOTIDE SEQUENCE [LARGE SCALE GENOMIC DNA]</scope>
    <source>
        <strain evidence="1 2">CECT 7022</strain>
    </source>
</reference>
<evidence type="ECO:0000313" key="2">
    <source>
        <dbReference type="Proteomes" id="UP000247790"/>
    </source>
</evidence>
<accession>A0A2V4VBM5</accession>
<name>A0A2V4VBM5_PAEBA</name>
<sequence>MKHMTNQQAHIDVEIRELQNGWLAMDMVMNQRSSLMPRGLSYIMVRIIHTEQVMNEELSYTWL</sequence>
<dbReference type="AlphaFoldDB" id="A0A2V4VBM5"/>
<gene>
    <name evidence="1" type="ORF">DFQ00_103125</name>
</gene>
<proteinExistence type="predicted"/>
<dbReference type="Proteomes" id="UP000247790">
    <property type="component" value="Unassembled WGS sequence"/>
</dbReference>